<dbReference type="PROSITE" id="PS51450">
    <property type="entry name" value="LRR"/>
    <property type="match status" value="1"/>
</dbReference>
<dbReference type="PANTHER" id="PTHR48007">
    <property type="entry name" value="LEUCINE-RICH REPEAT RECEPTOR-LIKE PROTEIN KINASE PXC1"/>
    <property type="match status" value="1"/>
</dbReference>
<keyword evidence="4 12" id="KW-0732">Signal</keyword>
<proteinExistence type="predicted"/>
<feature type="compositionally biased region" description="Polar residues" evidence="10">
    <location>
        <begin position="254"/>
        <end position="263"/>
    </location>
</feature>
<reference evidence="15" key="1">
    <citation type="journal article" date="2016" name="Nature">
        <title>The genome of the seagrass Zostera marina reveals angiosperm adaptation to the sea.</title>
        <authorList>
            <person name="Olsen J.L."/>
            <person name="Rouze P."/>
            <person name="Verhelst B."/>
            <person name="Lin Y.-C."/>
            <person name="Bayer T."/>
            <person name="Collen J."/>
            <person name="Dattolo E."/>
            <person name="De Paoli E."/>
            <person name="Dittami S."/>
            <person name="Maumus F."/>
            <person name="Michel G."/>
            <person name="Kersting A."/>
            <person name="Lauritano C."/>
            <person name="Lohaus R."/>
            <person name="Toepel M."/>
            <person name="Tonon T."/>
            <person name="Vanneste K."/>
            <person name="Amirebrahimi M."/>
            <person name="Brakel J."/>
            <person name="Bostroem C."/>
            <person name="Chovatia M."/>
            <person name="Grimwood J."/>
            <person name="Jenkins J.W."/>
            <person name="Jueterbock A."/>
            <person name="Mraz A."/>
            <person name="Stam W.T."/>
            <person name="Tice H."/>
            <person name="Bornberg-Bauer E."/>
            <person name="Green P.J."/>
            <person name="Pearson G.A."/>
            <person name="Procaccini G."/>
            <person name="Duarte C.M."/>
            <person name="Schmutz J."/>
            <person name="Reusch T.B.H."/>
            <person name="Van de Peer Y."/>
        </authorList>
    </citation>
    <scope>NUCLEOTIDE SEQUENCE [LARGE SCALE GENOMIC DNA]</scope>
    <source>
        <strain evidence="15">cv. Finnish</strain>
    </source>
</reference>
<keyword evidence="2" id="KW-0433">Leucine-rich repeat</keyword>
<keyword evidence="5" id="KW-0677">Repeat</keyword>
<keyword evidence="14" id="KW-0418">Kinase</keyword>
<dbReference type="InterPro" id="IPR011009">
    <property type="entry name" value="Kinase-like_dom_sf"/>
</dbReference>
<dbReference type="Proteomes" id="UP000036987">
    <property type="component" value="Unassembled WGS sequence"/>
</dbReference>
<dbReference type="FunFam" id="3.30.200.20:FF:000125">
    <property type="entry name" value="Protein STRUBBELIG-RECEPTOR FAMILY 8"/>
    <property type="match status" value="1"/>
</dbReference>
<dbReference type="Gene3D" id="3.80.10.10">
    <property type="entry name" value="Ribonuclease Inhibitor"/>
    <property type="match status" value="1"/>
</dbReference>
<evidence type="ECO:0000313" key="14">
    <source>
        <dbReference type="EMBL" id="KMZ67523.1"/>
    </source>
</evidence>
<evidence type="ECO:0000256" key="8">
    <source>
        <dbReference type="ARBA" id="ARBA00023170"/>
    </source>
</evidence>
<dbReference type="SUPFAM" id="SSF52058">
    <property type="entry name" value="L domain-like"/>
    <property type="match status" value="1"/>
</dbReference>
<evidence type="ECO:0000256" key="9">
    <source>
        <dbReference type="PROSITE-ProRule" id="PRU10141"/>
    </source>
</evidence>
<gene>
    <name evidence="14" type="ORF">ZOSMA_265G00320</name>
</gene>
<dbReference type="InterPro" id="IPR000719">
    <property type="entry name" value="Prot_kinase_dom"/>
</dbReference>
<dbReference type="OrthoDB" id="615426at2759"/>
<feature type="domain" description="Protein kinase" evidence="13">
    <location>
        <begin position="396"/>
        <end position="672"/>
    </location>
</feature>
<dbReference type="PANTHER" id="PTHR48007:SF13">
    <property type="entry name" value="PROTEIN STRUBBELIG-RECEPTOR FAMILY 4"/>
    <property type="match status" value="1"/>
</dbReference>
<evidence type="ECO:0000256" key="6">
    <source>
        <dbReference type="ARBA" id="ARBA00022989"/>
    </source>
</evidence>
<organism evidence="14 15">
    <name type="scientific">Zostera marina</name>
    <name type="common">Eelgrass</name>
    <dbReference type="NCBI Taxonomy" id="29655"/>
    <lineage>
        <taxon>Eukaryota</taxon>
        <taxon>Viridiplantae</taxon>
        <taxon>Streptophyta</taxon>
        <taxon>Embryophyta</taxon>
        <taxon>Tracheophyta</taxon>
        <taxon>Spermatophyta</taxon>
        <taxon>Magnoliopsida</taxon>
        <taxon>Liliopsida</taxon>
        <taxon>Zosteraceae</taxon>
        <taxon>Zostera</taxon>
    </lineage>
</organism>
<dbReference type="Pfam" id="PF08263">
    <property type="entry name" value="LRRNT_2"/>
    <property type="match status" value="1"/>
</dbReference>
<feature type="signal peptide" evidence="12">
    <location>
        <begin position="1"/>
        <end position="20"/>
    </location>
</feature>
<evidence type="ECO:0000256" key="10">
    <source>
        <dbReference type="SAM" id="MobiDB-lite"/>
    </source>
</evidence>
<dbReference type="STRING" id="29655.A0A0K9PEM3"/>
<keyword evidence="14" id="KW-0808">Transferase</keyword>
<dbReference type="GO" id="GO:0005886">
    <property type="term" value="C:plasma membrane"/>
    <property type="evidence" value="ECO:0007669"/>
    <property type="project" value="UniProtKB-SubCell"/>
</dbReference>
<feature type="binding site" evidence="9">
    <location>
        <position position="425"/>
    </location>
    <ligand>
        <name>ATP</name>
        <dbReference type="ChEBI" id="CHEBI:30616"/>
    </ligand>
</feature>
<comment type="caution">
    <text evidence="14">The sequence shown here is derived from an EMBL/GenBank/DDBJ whole genome shotgun (WGS) entry which is preliminary data.</text>
</comment>
<keyword evidence="6 11" id="KW-1133">Transmembrane helix</keyword>
<evidence type="ECO:0000313" key="15">
    <source>
        <dbReference type="Proteomes" id="UP000036987"/>
    </source>
</evidence>
<evidence type="ECO:0000256" key="11">
    <source>
        <dbReference type="SAM" id="Phobius"/>
    </source>
</evidence>
<keyword evidence="15" id="KW-1185">Reference proteome</keyword>
<keyword evidence="9" id="KW-0547">Nucleotide-binding</keyword>
<dbReference type="InterPro" id="IPR046959">
    <property type="entry name" value="PRK1-6/SRF4-like"/>
</dbReference>
<dbReference type="OMA" id="YGQCTIK"/>
<dbReference type="SUPFAM" id="SSF56112">
    <property type="entry name" value="Protein kinase-like (PK-like)"/>
    <property type="match status" value="1"/>
</dbReference>
<dbReference type="InterPro" id="IPR013210">
    <property type="entry name" value="LRR_N_plant-typ"/>
</dbReference>
<evidence type="ECO:0000256" key="2">
    <source>
        <dbReference type="ARBA" id="ARBA00022614"/>
    </source>
</evidence>
<name>A0A0K9PEM3_ZOSMR</name>
<evidence type="ECO:0000259" key="13">
    <source>
        <dbReference type="PROSITE" id="PS50011"/>
    </source>
</evidence>
<dbReference type="GO" id="GO:0005524">
    <property type="term" value="F:ATP binding"/>
    <property type="evidence" value="ECO:0007669"/>
    <property type="project" value="UniProtKB-UniRule"/>
</dbReference>
<evidence type="ECO:0000256" key="5">
    <source>
        <dbReference type="ARBA" id="ARBA00022737"/>
    </source>
</evidence>
<dbReference type="GO" id="GO:0004672">
    <property type="term" value="F:protein kinase activity"/>
    <property type="evidence" value="ECO:0000318"/>
    <property type="project" value="GO_Central"/>
</dbReference>
<dbReference type="PROSITE" id="PS00107">
    <property type="entry name" value="PROTEIN_KINASE_ATP"/>
    <property type="match status" value="1"/>
</dbReference>
<dbReference type="Pfam" id="PF07714">
    <property type="entry name" value="PK_Tyr_Ser-Thr"/>
    <property type="match status" value="1"/>
</dbReference>
<dbReference type="InterPro" id="IPR032675">
    <property type="entry name" value="LRR_dom_sf"/>
</dbReference>
<evidence type="ECO:0000256" key="4">
    <source>
        <dbReference type="ARBA" id="ARBA00022729"/>
    </source>
</evidence>
<keyword evidence="7 11" id="KW-0472">Membrane</keyword>
<comment type="subcellular location">
    <subcellularLocation>
        <location evidence="1">Cell membrane</location>
        <topology evidence="1">Single-pass membrane protein</topology>
    </subcellularLocation>
</comment>
<dbReference type="EMBL" id="LFYR01000903">
    <property type="protein sequence ID" value="KMZ67523.1"/>
    <property type="molecule type" value="Genomic_DNA"/>
</dbReference>
<evidence type="ECO:0000256" key="1">
    <source>
        <dbReference type="ARBA" id="ARBA00004162"/>
    </source>
</evidence>
<dbReference type="InterPro" id="IPR001245">
    <property type="entry name" value="Ser-Thr/Tyr_kinase_cat_dom"/>
</dbReference>
<protein>
    <submittedName>
        <fullName evidence="14">Kinase</fullName>
    </submittedName>
</protein>
<keyword evidence="8" id="KW-0675">Receptor</keyword>
<sequence length="681" mass="74952">MRQLLPFFIFCLVLSPTVDSSTDQADVTALNTMFSGLNSASQLSGWSNNGGDPCGEGWTGINCSGSQVTKIDLSNNGIGQGNQFPYQLPPNLERLDFSRNTFSGDLPYSISQMSTLKYLNIGGNQLQGSLSDMFANLPRLSTINFSNNNFSGDLPESFGSLSSLKKLDLQNNQFTGTIDVLAKLPLGDLNVDNNHFSGWIPDQLKNINNFRSDGNSWNAEPPPPPSKPSSKNPSHTPTRQGRKTNPVHVPPTTKGGNNSSSKTGVGGGLIVGVILSVLGVGAVLAFLLIRRKKNRFSGMEKLESKQVFTPLYPVNETNELKIIGIPSESTLQTPPHSPMGLKHRHNTTDYEKDEQLENKDNNEFSDHKTIVMESRKSVPICNVYSVADLQMATGSFSADNVIGEGLFGRVYRAEFDDGKVLAVKKINICTQKKQEEVEEKFLATVSNISRLHHPNVSEVVGYCSEHGQHLILYELHENGSLEEFLHLGDDSKYPLSWNIRVMIALGTARGLEYLHQVCSPALVHMNLKSANILLDAELNPHVSDCGLYNLVGNADRQAFDLDIGCGYTSPEMTMSGEYTLKTDVYNFGIIMLELVTGRKPFDRQRSQQSLVRWATPQLHDIDALDKMVDPTLRGIYPAKSLSGFADVIALCLQSEPEFRPPMSEVVQALVRLAQREKNGLS</sequence>
<dbReference type="Gene3D" id="3.30.200.20">
    <property type="entry name" value="Phosphorylase Kinase, domain 1"/>
    <property type="match status" value="1"/>
</dbReference>
<accession>A0A0K9PEM3</accession>
<dbReference type="AlphaFoldDB" id="A0A0K9PEM3"/>
<dbReference type="InterPro" id="IPR001611">
    <property type="entry name" value="Leu-rich_rpt"/>
</dbReference>
<keyword evidence="3 11" id="KW-0812">Transmembrane</keyword>
<evidence type="ECO:0000256" key="7">
    <source>
        <dbReference type="ARBA" id="ARBA00023136"/>
    </source>
</evidence>
<keyword evidence="9" id="KW-0067">ATP-binding</keyword>
<dbReference type="Pfam" id="PF13855">
    <property type="entry name" value="LRR_8"/>
    <property type="match status" value="2"/>
</dbReference>
<dbReference type="PROSITE" id="PS50011">
    <property type="entry name" value="PROTEIN_KINASE_DOM"/>
    <property type="match status" value="1"/>
</dbReference>
<feature type="region of interest" description="Disordered" evidence="10">
    <location>
        <begin position="210"/>
        <end position="263"/>
    </location>
</feature>
<evidence type="ECO:0000256" key="12">
    <source>
        <dbReference type="SAM" id="SignalP"/>
    </source>
</evidence>
<feature type="transmembrane region" description="Helical" evidence="11">
    <location>
        <begin position="267"/>
        <end position="289"/>
    </location>
</feature>
<dbReference type="FunFam" id="3.80.10.10:FF:000062">
    <property type="entry name" value="protein STRUBBELIG-RECEPTOR FAMILY 3"/>
    <property type="match status" value="1"/>
</dbReference>
<dbReference type="Gene3D" id="1.10.510.10">
    <property type="entry name" value="Transferase(Phosphotransferase) domain 1"/>
    <property type="match status" value="1"/>
</dbReference>
<dbReference type="InterPro" id="IPR017441">
    <property type="entry name" value="Protein_kinase_ATP_BS"/>
</dbReference>
<dbReference type="FunFam" id="1.10.510.10:FF:000095">
    <property type="entry name" value="protein STRUBBELIG-RECEPTOR FAMILY 8"/>
    <property type="match status" value="1"/>
</dbReference>
<feature type="chain" id="PRO_5005527519" evidence="12">
    <location>
        <begin position="21"/>
        <end position="681"/>
    </location>
</feature>
<evidence type="ECO:0000256" key="3">
    <source>
        <dbReference type="ARBA" id="ARBA00022692"/>
    </source>
</evidence>